<dbReference type="Proteomes" id="UP000606490">
    <property type="component" value="Unassembled WGS sequence"/>
</dbReference>
<sequence length="306" mass="31795">MPESSRGGALPPYAVALMLLLCAVWGLNMVAIKFASRGVPPVFQAALRSLIATVLLLAWCRWQGTDLSGWRRRDWLLPGGWAGLLFALEFVALFIGVGLTTASRAVVFLYGAPFFVAIGAHWLIPEDRLTLAKGVGLTVAFGGLVLAFAEGLRGPAGPAALLGDALCLLAGALWGGTTVLVKASPLRAAPPLLVLLYQLALSAPLLLLASLLFGEAWRIAPDPLAIGALIYQAAGIAGASYAAWFWLVSRHSASRLAAFSVLTPISGVAAGAVLLGDRLGSLFGAAVALVAVGLWLVNRPARSARA</sequence>
<dbReference type="InterPro" id="IPR000620">
    <property type="entry name" value="EamA_dom"/>
</dbReference>
<dbReference type="RefSeq" id="WP_202824130.1">
    <property type="nucleotide sequence ID" value="NZ_JAEUXJ010000001.1"/>
</dbReference>
<evidence type="ECO:0000256" key="2">
    <source>
        <dbReference type="ARBA" id="ARBA00007362"/>
    </source>
</evidence>
<comment type="subcellular location">
    <subcellularLocation>
        <location evidence="1">Membrane</location>
        <topology evidence="1">Multi-pass membrane protein</topology>
    </subcellularLocation>
</comment>
<evidence type="ECO:0000256" key="1">
    <source>
        <dbReference type="ARBA" id="ARBA00004141"/>
    </source>
</evidence>
<organism evidence="8 9">
    <name type="scientific">Belnapia mucosa</name>
    <dbReference type="NCBI Taxonomy" id="2804532"/>
    <lineage>
        <taxon>Bacteria</taxon>
        <taxon>Pseudomonadati</taxon>
        <taxon>Pseudomonadota</taxon>
        <taxon>Alphaproteobacteria</taxon>
        <taxon>Acetobacterales</taxon>
        <taxon>Roseomonadaceae</taxon>
        <taxon>Belnapia</taxon>
    </lineage>
</organism>
<feature type="transmembrane region" description="Helical" evidence="6">
    <location>
        <begin position="225"/>
        <end position="247"/>
    </location>
</feature>
<feature type="domain" description="EamA" evidence="7">
    <location>
        <begin position="14"/>
        <end position="148"/>
    </location>
</feature>
<dbReference type="PANTHER" id="PTHR32322">
    <property type="entry name" value="INNER MEMBRANE TRANSPORTER"/>
    <property type="match status" value="1"/>
</dbReference>
<feature type="transmembrane region" description="Helical" evidence="6">
    <location>
        <begin position="42"/>
        <end position="60"/>
    </location>
</feature>
<feature type="transmembrane region" description="Helical" evidence="6">
    <location>
        <begin position="161"/>
        <end position="181"/>
    </location>
</feature>
<feature type="transmembrane region" description="Helical" evidence="6">
    <location>
        <begin position="81"/>
        <end position="99"/>
    </location>
</feature>
<dbReference type="EMBL" id="JAEUXJ010000001">
    <property type="protein sequence ID" value="MBL6454428.1"/>
    <property type="molecule type" value="Genomic_DNA"/>
</dbReference>
<evidence type="ECO:0000256" key="6">
    <source>
        <dbReference type="SAM" id="Phobius"/>
    </source>
</evidence>
<evidence type="ECO:0000259" key="7">
    <source>
        <dbReference type="Pfam" id="PF00892"/>
    </source>
</evidence>
<keyword evidence="3 6" id="KW-0812">Transmembrane</keyword>
<feature type="transmembrane region" description="Helical" evidence="6">
    <location>
        <begin position="12"/>
        <end position="36"/>
    </location>
</feature>
<comment type="caution">
    <text evidence="8">The sequence shown here is derived from an EMBL/GenBank/DDBJ whole genome shotgun (WGS) entry which is preliminary data.</text>
</comment>
<comment type="similarity">
    <text evidence="2">Belongs to the EamA transporter family.</text>
</comment>
<keyword evidence="5 6" id="KW-0472">Membrane</keyword>
<dbReference type="InterPro" id="IPR037185">
    <property type="entry name" value="EmrE-like"/>
</dbReference>
<feature type="domain" description="EamA" evidence="7">
    <location>
        <begin position="162"/>
        <end position="298"/>
    </location>
</feature>
<reference evidence="8 9" key="1">
    <citation type="submission" date="2021-01" db="EMBL/GenBank/DDBJ databases">
        <title>Belnapia mucosa sp. nov. and Belnapia arida sp. nov., isolated from the Tabernas Desert (Almeria, Spain).</title>
        <authorList>
            <person name="Molina-Menor E."/>
            <person name="Vidal-Verdu A."/>
            <person name="Calonge A."/>
            <person name="Satari L."/>
            <person name="Pereto Magraner J."/>
            <person name="Porcar Miralles M."/>
        </authorList>
    </citation>
    <scope>NUCLEOTIDE SEQUENCE [LARGE SCALE GENOMIC DNA]</scope>
    <source>
        <strain evidence="8 9">T6</strain>
    </source>
</reference>
<keyword evidence="4 6" id="KW-1133">Transmembrane helix</keyword>
<dbReference type="Pfam" id="PF00892">
    <property type="entry name" value="EamA"/>
    <property type="match status" value="2"/>
</dbReference>
<feature type="transmembrane region" description="Helical" evidence="6">
    <location>
        <begin position="281"/>
        <end position="297"/>
    </location>
</feature>
<feature type="transmembrane region" description="Helical" evidence="6">
    <location>
        <begin position="105"/>
        <end position="124"/>
    </location>
</feature>
<dbReference type="SUPFAM" id="SSF103481">
    <property type="entry name" value="Multidrug resistance efflux transporter EmrE"/>
    <property type="match status" value="2"/>
</dbReference>
<gene>
    <name evidence="8" type="ORF">JMJ55_03770</name>
</gene>
<proteinExistence type="inferred from homology"/>
<evidence type="ECO:0000256" key="3">
    <source>
        <dbReference type="ARBA" id="ARBA00022692"/>
    </source>
</evidence>
<dbReference type="InterPro" id="IPR050638">
    <property type="entry name" value="AA-Vitamin_Transporters"/>
</dbReference>
<accession>A0ABS1UY81</accession>
<dbReference type="PANTHER" id="PTHR32322:SF2">
    <property type="entry name" value="EAMA DOMAIN-CONTAINING PROTEIN"/>
    <property type="match status" value="1"/>
</dbReference>
<evidence type="ECO:0000256" key="4">
    <source>
        <dbReference type="ARBA" id="ARBA00022989"/>
    </source>
</evidence>
<evidence type="ECO:0000313" key="9">
    <source>
        <dbReference type="Proteomes" id="UP000606490"/>
    </source>
</evidence>
<protein>
    <submittedName>
        <fullName evidence="8">DMT family transporter</fullName>
    </submittedName>
</protein>
<name>A0ABS1UY81_9PROT</name>
<evidence type="ECO:0000256" key="5">
    <source>
        <dbReference type="ARBA" id="ARBA00023136"/>
    </source>
</evidence>
<feature type="transmembrane region" description="Helical" evidence="6">
    <location>
        <begin position="131"/>
        <end position="149"/>
    </location>
</feature>
<feature type="transmembrane region" description="Helical" evidence="6">
    <location>
        <begin position="193"/>
        <end position="213"/>
    </location>
</feature>
<evidence type="ECO:0000313" key="8">
    <source>
        <dbReference type="EMBL" id="MBL6454428.1"/>
    </source>
</evidence>
<keyword evidence="9" id="KW-1185">Reference proteome</keyword>